<gene>
    <name evidence="1" type="ORF">ACFQZQ_00935</name>
</gene>
<dbReference type="InterPro" id="IPR008621">
    <property type="entry name" value="Cbb3-typ_cyt_oxidase_comp"/>
</dbReference>
<dbReference type="RefSeq" id="WP_386810811.1">
    <property type="nucleotide sequence ID" value="NZ_JBHTIH010000002.1"/>
</dbReference>
<keyword evidence="2" id="KW-1185">Reference proteome</keyword>
<evidence type="ECO:0000313" key="1">
    <source>
        <dbReference type="EMBL" id="MFD0737854.1"/>
    </source>
</evidence>
<dbReference type="Proteomes" id="UP001597090">
    <property type="component" value="Unassembled WGS sequence"/>
</dbReference>
<organism evidence="1 2">
    <name type="scientific">Lysobacter koreensis</name>
    <dbReference type="NCBI Taxonomy" id="266122"/>
    <lineage>
        <taxon>Bacteria</taxon>
        <taxon>Pseudomonadati</taxon>
        <taxon>Pseudomonadota</taxon>
        <taxon>Gammaproteobacteria</taxon>
        <taxon>Lysobacterales</taxon>
        <taxon>Lysobacteraceae</taxon>
        <taxon>Lysobacter</taxon>
    </lineage>
</organism>
<reference evidence="2" key="1">
    <citation type="journal article" date="2019" name="Int. J. Syst. Evol. Microbiol.">
        <title>The Global Catalogue of Microorganisms (GCM) 10K type strain sequencing project: providing services to taxonomists for standard genome sequencing and annotation.</title>
        <authorList>
            <consortium name="The Broad Institute Genomics Platform"/>
            <consortium name="The Broad Institute Genome Sequencing Center for Infectious Disease"/>
            <person name="Wu L."/>
            <person name="Ma J."/>
        </authorList>
    </citation>
    <scope>NUCLEOTIDE SEQUENCE [LARGE SCALE GENOMIC DNA]</scope>
    <source>
        <strain evidence="2">CCUG 55491</strain>
    </source>
</reference>
<dbReference type="Pfam" id="PF05545">
    <property type="entry name" value="FixQ"/>
    <property type="match status" value="1"/>
</dbReference>
<comment type="caution">
    <text evidence="1">The sequence shown here is derived from an EMBL/GenBank/DDBJ whole genome shotgun (WGS) entry which is preliminary data.</text>
</comment>
<protein>
    <submittedName>
        <fullName evidence="1">Cbb3-type cytochrome oxidase subunit 3</fullName>
    </submittedName>
</protein>
<evidence type="ECO:0000313" key="2">
    <source>
        <dbReference type="Proteomes" id="UP001597090"/>
    </source>
</evidence>
<dbReference type="EMBL" id="JBHTIH010000002">
    <property type="protein sequence ID" value="MFD0737854.1"/>
    <property type="molecule type" value="Genomic_DNA"/>
</dbReference>
<name>A0ABW2YK56_9GAMM</name>
<proteinExistence type="predicted"/>
<sequence length="57" mass="6266">MLSGIVTLLLLLLFVAIWAWAWRPQHQQNFDRAARLALDEDDAGHQGASAGNGKPQP</sequence>
<accession>A0ABW2YK56</accession>